<keyword evidence="1 3" id="KW-0996">Nickel insertion</keyword>
<dbReference type="RefSeq" id="WP_090723896.1">
    <property type="nucleotide sequence ID" value="NZ_FOOU01000001.1"/>
</dbReference>
<name>A0A1I2M9D9_9GAMM</name>
<sequence length="221" mass="24521">MLADLRLYQLISPGLPVGAFTYSQGLEWAVEARWVTSETELEAWITSMLQNSMATLELPVLLRLRNAFSQQDAEQVSHWCDYLLACRETSELRKEERQRGQALAVLLPHLEVMVAPEYEESVRSTQVAGFAVAAQHFDIAAESACVGYLWSWLDNAVMAGVKLIPLGQTSGQKLLLRISEQLPGVLAKAIAIEDDQVGSSTPAQAIASSRHETQYSRLFRS</sequence>
<evidence type="ECO:0000256" key="1">
    <source>
        <dbReference type="ARBA" id="ARBA00022988"/>
    </source>
</evidence>
<dbReference type="PANTHER" id="PTHR33620:SF1">
    <property type="entry name" value="UREASE ACCESSORY PROTEIN F"/>
    <property type="match status" value="1"/>
</dbReference>
<dbReference type="OrthoDB" id="9798772at2"/>
<evidence type="ECO:0000313" key="5">
    <source>
        <dbReference type="Proteomes" id="UP000198623"/>
    </source>
</evidence>
<comment type="subcellular location">
    <subcellularLocation>
        <location evidence="3">Cytoplasm</location>
    </subcellularLocation>
</comment>
<dbReference type="InterPro" id="IPR002639">
    <property type="entry name" value="UreF"/>
</dbReference>
<dbReference type="Gene3D" id="1.10.4190.10">
    <property type="entry name" value="Urease accessory protein UreF"/>
    <property type="match status" value="1"/>
</dbReference>
<organism evidence="4 5">
    <name type="scientific">Neptunomonas qingdaonensis</name>
    <dbReference type="NCBI Taxonomy" id="1045558"/>
    <lineage>
        <taxon>Bacteria</taxon>
        <taxon>Pseudomonadati</taxon>
        <taxon>Pseudomonadota</taxon>
        <taxon>Gammaproteobacteria</taxon>
        <taxon>Oceanospirillales</taxon>
        <taxon>Oceanospirillaceae</taxon>
        <taxon>Neptunomonas</taxon>
    </lineage>
</organism>
<evidence type="ECO:0000256" key="2">
    <source>
        <dbReference type="ARBA" id="ARBA00023186"/>
    </source>
</evidence>
<dbReference type="HAMAP" id="MF_01385">
    <property type="entry name" value="UreF"/>
    <property type="match status" value="1"/>
</dbReference>
<evidence type="ECO:0000313" key="4">
    <source>
        <dbReference type="EMBL" id="SFF88083.1"/>
    </source>
</evidence>
<dbReference type="GO" id="GO:0016151">
    <property type="term" value="F:nickel cation binding"/>
    <property type="evidence" value="ECO:0007669"/>
    <property type="project" value="UniProtKB-UniRule"/>
</dbReference>
<accession>A0A1I2M9D9</accession>
<dbReference type="Proteomes" id="UP000198623">
    <property type="component" value="Unassembled WGS sequence"/>
</dbReference>
<gene>
    <name evidence="3" type="primary">ureF</name>
    <name evidence="4" type="ORF">SAMN05216175_101501</name>
</gene>
<dbReference type="PIRSF" id="PIRSF009467">
    <property type="entry name" value="Ureas_acces_UreF"/>
    <property type="match status" value="1"/>
</dbReference>
<dbReference type="InterPro" id="IPR038277">
    <property type="entry name" value="UreF_sf"/>
</dbReference>
<dbReference type="EMBL" id="FOOU01000001">
    <property type="protein sequence ID" value="SFF88083.1"/>
    <property type="molecule type" value="Genomic_DNA"/>
</dbReference>
<comment type="similarity">
    <text evidence="3">Belongs to the UreF family.</text>
</comment>
<dbReference type="GO" id="GO:0005737">
    <property type="term" value="C:cytoplasm"/>
    <property type="evidence" value="ECO:0007669"/>
    <property type="project" value="UniProtKB-SubCell"/>
</dbReference>
<dbReference type="STRING" id="1045558.SAMN05216175_101501"/>
<keyword evidence="5" id="KW-1185">Reference proteome</keyword>
<reference evidence="5" key="1">
    <citation type="submission" date="2016-10" db="EMBL/GenBank/DDBJ databases">
        <authorList>
            <person name="Varghese N."/>
            <person name="Submissions S."/>
        </authorList>
    </citation>
    <scope>NUCLEOTIDE SEQUENCE [LARGE SCALE GENOMIC DNA]</scope>
    <source>
        <strain evidence="5">CGMCC 1.10971</strain>
    </source>
</reference>
<keyword evidence="3" id="KW-0963">Cytoplasm</keyword>
<comment type="function">
    <text evidence="3">Required for maturation of urease via the functional incorporation of the urease nickel metallocenter.</text>
</comment>
<comment type="subunit">
    <text evidence="3">UreD, UreF and UreG form a complex that acts as a GTP-hydrolysis-dependent molecular chaperone, activating the urease apoprotein by helping to assemble the nickel containing metallocenter of UreC. The UreE protein probably delivers the nickel.</text>
</comment>
<evidence type="ECO:0000256" key="3">
    <source>
        <dbReference type="HAMAP-Rule" id="MF_01385"/>
    </source>
</evidence>
<protein>
    <recommendedName>
        <fullName evidence="3">Urease accessory protein UreF</fullName>
    </recommendedName>
</protein>
<dbReference type="PANTHER" id="PTHR33620">
    <property type="entry name" value="UREASE ACCESSORY PROTEIN F"/>
    <property type="match status" value="1"/>
</dbReference>
<dbReference type="Pfam" id="PF01730">
    <property type="entry name" value="UreF"/>
    <property type="match status" value="1"/>
</dbReference>
<dbReference type="AlphaFoldDB" id="A0A1I2M9D9"/>
<keyword evidence="2 3" id="KW-0143">Chaperone</keyword>
<proteinExistence type="inferred from homology"/>